<sequence length="127" mass="13319">MDALRAVRGAAGRGGPGMLMPEKFQSGHMPRGATVPLSRSSLRSDDGSATLGSDMDDESSDNDEIEVCSGRDTGEELAEGPRANKDDEAKAPEAFAQEASPRGKPSPGSDDLWRADGARAKDRTFGP</sequence>
<organism evidence="2 3">
    <name type="scientific">Miscanthus lutarioriparius</name>
    <dbReference type="NCBI Taxonomy" id="422564"/>
    <lineage>
        <taxon>Eukaryota</taxon>
        <taxon>Viridiplantae</taxon>
        <taxon>Streptophyta</taxon>
        <taxon>Embryophyta</taxon>
        <taxon>Tracheophyta</taxon>
        <taxon>Spermatophyta</taxon>
        <taxon>Magnoliopsida</taxon>
        <taxon>Liliopsida</taxon>
        <taxon>Poales</taxon>
        <taxon>Poaceae</taxon>
        <taxon>PACMAD clade</taxon>
        <taxon>Panicoideae</taxon>
        <taxon>Andropogonodae</taxon>
        <taxon>Andropogoneae</taxon>
        <taxon>Saccharinae</taxon>
        <taxon>Miscanthus</taxon>
    </lineage>
</organism>
<reference evidence="2" key="1">
    <citation type="submission" date="2020-10" db="EMBL/GenBank/DDBJ databases">
        <authorList>
            <person name="Han B."/>
            <person name="Lu T."/>
            <person name="Zhao Q."/>
            <person name="Huang X."/>
            <person name="Zhao Y."/>
        </authorList>
    </citation>
    <scope>NUCLEOTIDE SEQUENCE</scope>
</reference>
<evidence type="ECO:0000313" key="3">
    <source>
        <dbReference type="Proteomes" id="UP000604825"/>
    </source>
</evidence>
<dbReference type="EMBL" id="CAJGYO010000014">
    <property type="protein sequence ID" value="CAD6268353.1"/>
    <property type="molecule type" value="Genomic_DNA"/>
</dbReference>
<dbReference type="Proteomes" id="UP000604825">
    <property type="component" value="Unassembled WGS sequence"/>
</dbReference>
<gene>
    <name evidence="2" type="ORF">NCGR_LOCUS51658</name>
</gene>
<proteinExistence type="predicted"/>
<feature type="compositionally biased region" description="Basic and acidic residues" evidence="1">
    <location>
        <begin position="82"/>
        <end position="91"/>
    </location>
</feature>
<evidence type="ECO:0000256" key="1">
    <source>
        <dbReference type="SAM" id="MobiDB-lite"/>
    </source>
</evidence>
<protein>
    <submittedName>
        <fullName evidence="2">Uncharacterized protein</fullName>
    </submittedName>
</protein>
<feature type="compositionally biased region" description="Acidic residues" evidence="1">
    <location>
        <begin position="54"/>
        <end position="66"/>
    </location>
</feature>
<accession>A0A811RDL1</accession>
<evidence type="ECO:0000313" key="2">
    <source>
        <dbReference type="EMBL" id="CAD6268353.1"/>
    </source>
</evidence>
<keyword evidence="3" id="KW-1185">Reference proteome</keyword>
<comment type="caution">
    <text evidence="2">The sequence shown here is derived from an EMBL/GenBank/DDBJ whole genome shotgun (WGS) entry which is preliminary data.</text>
</comment>
<dbReference type="AlphaFoldDB" id="A0A811RDL1"/>
<feature type="compositionally biased region" description="Basic and acidic residues" evidence="1">
    <location>
        <begin position="111"/>
        <end position="127"/>
    </location>
</feature>
<name>A0A811RDL1_9POAL</name>
<feature type="compositionally biased region" description="Low complexity" evidence="1">
    <location>
        <begin position="1"/>
        <end position="10"/>
    </location>
</feature>
<feature type="region of interest" description="Disordered" evidence="1">
    <location>
        <begin position="1"/>
        <end position="127"/>
    </location>
</feature>